<evidence type="ECO:0000313" key="5">
    <source>
        <dbReference type="Proteomes" id="UP000032503"/>
    </source>
</evidence>
<evidence type="ECO:0000256" key="2">
    <source>
        <dbReference type="ARBA" id="ARBA00023315"/>
    </source>
</evidence>
<protein>
    <recommendedName>
        <fullName evidence="3">N-acetyltransferase domain-containing protein</fullName>
    </recommendedName>
</protein>
<dbReference type="EMBL" id="JYFC01000010">
    <property type="protein sequence ID" value="KJC63022.1"/>
    <property type="molecule type" value="Genomic_DNA"/>
</dbReference>
<dbReference type="InterPro" id="IPR050832">
    <property type="entry name" value="Bact_Acetyltransf"/>
</dbReference>
<feature type="domain" description="N-acetyltransferase" evidence="3">
    <location>
        <begin position="1"/>
        <end position="154"/>
    </location>
</feature>
<comment type="caution">
    <text evidence="4">The sequence shown here is derived from an EMBL/GenBank/DDBJ whole genome shotgun (WGS) entry which is preliminary data.</text>
</comment>
<accession>A0ABR5CBX3</accession>
<reference evidence="4 5" key="1">
    <citation type="journal article" date="2001" name="Int. J. Syst. Evol. Microbiol.">
        <title>Agreia bicolorata gen. nov., sp. nov., to accommodate actinobacteria isolated from narrow reed grass infected by the nematode Heteroanguina graminophila.</title>
        <authorList>
            <person name="Evtushenko L.I."/>
            <person name="Dorofeeva L.V."/>
            <person name="Dobrovolskaya T.G."/>
            <person name="Streshinskaya G.M."/>
            <person name="Subbotin S.A."/>
            <person name="Tiedje J.M."/>
        </authorList>
    </citation>
    <scope>NUCLEOTIDE SEQUENCE [LARGE SCALE GENOMIC DNA]</scope>
    <source>
        <strain evidence="4 5">VKM Ac-1804</strain>
    </source>
</reference>
<keyword evidence="2" id="KW-0012">Acyltransferase</keyword>
<gene>
    <name evidence="4" type="ORF">TZ00_17665</name>
</gene>
<evidence type="ECO:0000259" key="3">
    <source>
        <dbReference type="PROSITE" id="PS51186"/>
    </source>
</evidence>
<organism evidence="4 5">
    <name type="scientific">Agreia bicolorata</name>
    <dbReference type="NCBI Taxonomy" id="110935"/>
    <lineage>
        <taxon>Bacteria</taxon>
        <taxon>Bacillati</taxon>
        <taxon>Actinomycetota</taxon>
        <taxon>Actinomycetes</taxon>
        <taxon>Micrococcales</taxon>
        <taxon>Microbacteriaceae</taxon>
        <taxon>Agreia</taxon>
    </lineage>
</organism>
<keyword evidence="1" id="KW-0808">Transferase</keyword>
<dbReference type="Pfam" id="PF00583">
    <property type="entry name" value="Acetyltransf_1"/>
    <property type="match status" value="1"/>
</dbReference>
<dbReference type="Gene3D" id="3.40.630.30">
    <property type="match status" value="1"/>
</dbReference>
<proteinExistence type="predicted"/>
<dbReference type="SUPFAM" id="SSF55729">
    <property type="entry name" value="Acyl-CoA N-acyltransferases (Nat)"/>
    <property type="match status" value="1"/>
</dbReference>
<dbReference type="InterPro" id="IPR000182">
    <property type="entry name" value="GNAT_dom"/>
</dbReference>
<dbReference type="InterPro" id="IPR016181">
    <property type="entry name" value="Acyl_CoA_acyltransferase"/>
</dbReference>
<dbReference type="PANTHER" id="PTHR43877">
    <property type="entry name" value="AMINOALKYLPHOSPHONATE N-ACETYLTRANSFERASE-RELATED-RELATED"/>
    <property type="match status" value="1"/>
</dbReference>
<evidence type="ECO:0000256" key="1">
    <source>
        <dbReference type="ARBA" id="ARBA00022679"/>
    </source>
</evidence>
<keyword evidence="5" id="KW-1185">Reference proteome</keyword>
<sequence length="154" mass="17053">MRTLRLEMLADTPLAFLETLDNAAHEQETEWRSRAARAAREGSVGLAAIDTSSGHWLGTMSAYLDGHGDAMLVSVYVTPAWRGTALGLTDALLDEVEAWARAAVPDGNLRLHVHEDNPRARAFYTRRGYVETGETIPYPLDRTQNEVEMVLDLS</sequence>
<dbReference type="PROSITE" id="PS51186">
    <property type="entry name" value="GNAT"/>
    <property type="match status" value="1"/>
</dbReference>
<dbReference type="Proteomes" id="UP000032503">
    <property type="component" value="Unassembled WGS sequence"/>
</dbReference>
<dbReference type="CDD" id="cd04301">
    <property type="entry name" value="NAT_SF"/>
    <property type="match status" value="1"/>
</dbReference>
<evidence type="ECO:0000313" key="4">
    <source>
        <dbReference type="EMBL" id="KJC63022.1"/>
    </source>
</evidence>
<name>A0ABR5CBX3_9MICO</name>